<dbReference type="Pfam" id="PF01185">
    <property type="entry name" value="Hydrophobin"/>
    <property type="match status" value="1"/>
</dbReference>
<comment type="subcellular location">
    <subcellularLocation>
        <location evidence="2">Secreted</location>
        <location evidence="2">Cell wall</location>
    </subcellularLocation>
</comment>
<dbReference type="EMBL" id="NIDN02000160">
    <property type="protein sequence ID" value="RLL95269.1"/>
    <property type="molecule type" value="Genomic_DNA"/>
</dbReference>
<comment type="similarity">
    <text evidence="2">Belongs to the fungal hydrophobin family.</text>
</comment>
<comment type="caution">
    <text evidence="3">The sequence shown here is derived from an EMBL/GenBank/DDBJ whole genome shotgun (WGS) entry which is preliminary data.</text>
</comment>
<reference evidence="3 4" key="1">
    <citation type="submission" date="2018-08" db="EMBL/GenBank/DDBJ databases">
        <title>Draft genome sequences of two Aspergillus turcosus clinical strains isolated from bronchoalveolar lavage fluid: one azole-susceptible and the other azole-resistant.</title>
        <authorList>
            <person name="Parent-Michaud M."/>
            <person name="Dufresne P.J."/>
            <person name="Fournier E."/>
            <person name="Martineau C."/>
            <person name="Moreira S."/>
            <person name="Perkins V."/>
            <person name="De Repentigny L."/>
            <person name="Dufresne S.F."/>
        </authorList>
    </citation>
    <scope>NUCLEOTIDE SEQUENCE [LARGE SCALE GENOMIC DNA]</scope>
    <source>
        <strain evidence="3">HMR AF 1038</strain>
    </source>
</reference>
<keyword evidence="2" id="KW-0732">Signal</keyword>
<organism evidence="3 4">
    <name type="scientific">Aspergillus turcosus</name>
    <dbReference type="NCBI Taxonomy" id="1245748"/>
    <lineage>
        <taxon>Eukaryota</taxon>
        <taxon>Fungi</taxon>
        <taxon>Dikarya</taxon>
        <taxon>Ascomycota</taxon>
        <taxon>Pezizomycotina</taxon>
        <taxon>Eurotiomycetes</taxon>
        <taxon>Eurotiomycetidae</taxon>
        <taxon>Eurotiales</taxon>
        <taxon>Aspergillaceae</taxon>
        <taxon>Aspergillus</taxon>
        <taxon>Aspergillus subgen. Fumigati</taxon>
    </lineage>
</organism>
<accession>A0A229X5J1</accession>
<dbReference type="SMART" id="SM00075">
    <property type="entry name" value="HYDRO"/>
    <property type="match status" value="1"/>
</dbReference>
<evidence type="ECO:0000313" key="4">
    <source>
        <dbReference type="Proteomes" id="UP000215289"/>
    </source>
</evidence>
<feature type="chain" id="PRO_5013981649" description="Hydrophobin" evidence="2">
    <location>
        <begin position="17"/>
        <end position="145"/>
    </location>
</feature>
<dbReference type="STRING" id="1245748.A0A229X5J1"/>
<dbReference type="AlphaFoldDB" id="A0A229X5J1"/>
<keyword evidence="2" id="KW-0964">Secreted</keyword>
<evidence type="ECO:0000256" key="1">
    <source>
        <dbReference type="ARBA" id="ARBA00023157"/>
    </source>
</evidence>
<keyword evidence="2" id="KW-0134">Cell wall</keyword>
<sequence>MKFFAVVSLLAATALALPGGAPNPWASGNEYTLEQAQNKCGENNVVSCCNKVVKQGDTTTINSGFLDGVAGNVLGGAGAIGLLEGCSKIDLLAPIGVLGGAVGAQDLLNKNCQQTVACCQGQKSSATGGLIVANVAPCIPIGSIA</sequence>
<dbReference type="Proteomes" id="UP000215289">
    <property type="component" value="Unassembled WGS sequence"/>
</dbReference>
<evidence type="ECO:0000313" key="3">
    <source>
        <dbReference type="EMBL" id="RLL95269.1"/>
    </source>
</evidence>
<dbReference type="GO" id="GO:0005199">
    <property type="term" value="F:structural constituent of cell wall"/>
    <property type="evidence" value="ECO:0007669"/>
    <property type="project" value="InterPro"/>
</dbReference>
<dbReference type="OrthoDB" id="4225815at2759"/>
<keyword evidence="4" id="KW-1185">Reference proteome</keyword>
<gene>
    <name evidence="3" type="ORF">CFD26_101695</name>
</gene>
<dbReference type="GO" id="GO:0009277">
    <property type="term" value="C:fungal-type cell wall"/>
    <property type="evidence" value="ECO:0007669"/>
    <property type="project" value="InterPro"/>
</dbReference>
<dbReference type="InterPro" id="IPR001338">
    <property type="entry name" value="Class_I_Hydrophobin"/>
</dbReference>
<name>A0A229X5J1_9EURO</name>
<keyword evidence="1 2" id="KW-1015">Disulfide bond</keyword>
<proteinExistence type="inferred from homology"/>
<evidence type="ECO:0000256" key="2">
    <source>
        <dbReference type="RuleBase" id="RU365009"/>
    </source>
</evidence>
<feature type="signal peptide" evidence="2">
    <location>
        <begin position="1"/>
        <end position="16"/>
    </location>
</feature>
<protein>
    <recommendedName>
        <fullName evidence="2">Hydrophobin</fullName>
    </recommendedName>
</protein>